<dbReference type="EC" id="2.7.13.3" evidence="2"/>
<dbReference type="InterPro" id="IPR003594">
    <property type="entry name" value="HATPase_dom"/>
</dbReference>
<keyword evidence="11" id="KW-0418">Kinase</keyword>
<evidence type="ECO:0000256" key="4">
    <source>
        <dbReference type="ARBA" id="ARBA00023012"/>
    </source>
</evidence>
<dbReference type="InterPro" id="IPR011006">
    <property type="entry name" value="CheY-like_superfamily"/>
</dbReference>
<dbReference type="InterPro" id="IPR004358">
    <property type="entry name" value="Sig_transdc_His_kin-like_C"/>
</dbReference>
<dbReference type="InterPro" id="IPR000014">
    <property type="entry name" value="PAS"/>
</dbReference>
<evidence type="ECO:0000259" key="10">
    <source>
        <dbReference type="PROSITE" id="PS50894"/>
    </source>
</evidence>
<dbReference type="KEGG" id="rvi:RVIR1_09720"/>
<name>A0A2Z5UUW8_9COXI</name>
<dbReference type="SMART" id="SM00448">
    <property type="entry name" value="REC"/>
    <property type="match status" value="1"/>
</dbReference>
<dbReference type="PROSITE" id="PS50110">
    <property type="entry name" value="RESPONSE_REGULATORY"/>
    <property type="match status" value="1"/>
</dbReference>
<dbReference type="PANTHER" id="PTHR45339">
    <property type="entry name" value="HYBRID SIGNAL TRANSDUCTION HISTIDINE KINASE J"/>
    <property type="match status" value="1"/>
</dbReference>
<dbReference type="SUPFAM" id="SSF55785">
    <property type="entry name" value="PYP-like sensor domain (PAS domain)"/>
    <property type="match status" value="2"/>
</dbReference>
<feature type="domain" description="PAC" evidence="9">
    <location>
        <begin position="87"/>
        <end position="139"/>
    </location>
</feature>
<feature type="modified residue" description="4-aspartylphosphate" evidence="6">
    <location>
        <position position="608"/>
    </location>
</feature>
<dbReference type="NCBIfam" id="TIGR00229">
    <property type="entry name" value="sensory_box"/>
    <property type="match status" value="2"/>
</dbReference>
<comment type="catalytic activity">
    <reaction evidence="1">
        <text>ATP + protein L-histidine = ADP + protein N-phospho-L-histidine.</text>
        <dbReference type="EC" id="2.7.13.3"/>
    </reaction>
</comment>
<dbReference type="SMART" id="SM00387">
    <property type="entry name" value="HATPase_c"/>
    <property type="match status" value="1"/>
</dbReference>
<dbReference type="SUPFAM" id="SSF55874">
    <property type="entry name" value="ATPase domain of HSP90 chaperone/DNA topoisomerase II/histidine kinase"/>
    <property type="match status" value="1"/>
</dbReference>
<dbReference type="Proteomes" id="UP000282483">
    <property type="component" value="Chromosome"/>
</dbReference>
<evidence type="ECO:0000259" key="7">
    <source>
        <dbReference type="PROSITE" id="PS50109"/>
    </source>
</evidence>
<sequence length="808" mass="90170">MYINKEKNEFDSAFILELLRQLPVHVFWKDREGRYLGCNDFFAHRLGLASSEAVIGKTDYDFPVRKEDSDAYRRDDKQIMESGVPKLNIEEKQTLSDGGTIYLLTNKIPVFDKNNEVIGVLGIASDISELKETQMALQTALHSTQSTSKNLHSYLETVVNSVPHTIFWKDRNSIFLGCNELFAKLAGLKSPGDIVGKSDYDLPWSKEQSDHYRAIDKEVILSGQPQLNVEEFQTLENGTDTVLLTSKVPLRDAQGNITGVLGVYTDITERKQAEEALKIAKEKAEIANQAKTEFLENMRHDIRTPLSGIVGCAHLIQMQSGLPQKVSAFANDLVQSSEALLDFLTKILEGITVSSGEIPLLRKRFNLKEDLEQIIRLNKPQALVKDLQLSLEYDRSIPPYLLGDGIRVQRIVLELLTNALKYTEEGSIKIGARLVKNKKREVIIELRVSDTGMGIPQDKHKEIYNRFTRLIPSYKGKYSGTGLGLSVVKQFIEDLDGEIHIESELGKGTTFICVIAFQKSLFIGETHTEAANELKENSILSGASNELLTAGIEVVHTNHVLVVEDNTIAAMVTENVLEELGCRSDVARDGKTALEKIEKNYYDLILMDIGLADDDGCEVTRRIRLKQWQRNPSVPIVGLTAHIEGDKKQHCLANGMNAVFNKPLTLEKAAEILSAFISHKNQSQSALPEASDSLQSTAILNMEQAAKLIGKKEMVKECLDLLISGLNKELAIIKQQHKESDWPAIRNMAHKWKGGASYCGASRLEQICEQLTAAIPIKSLEEIEVLYQQLIQVAEETKVAVMQAMVSE</sequence>
<feature type="domain" description="Response regulatory" evidence="8">
    <location>
        <begin position="559"/>
        <end position="677"/>
    </location>
</feature>
<dbReference type="Pfam" id="PF08448">
    <property type="entry name" value="PAS_4"/>
    <property type="match status" value="2"/>
</dbReference>
<dbReference type="Gene3D" id="3.40.50.2300">
    <property type="match status" value="1"/>
</dbReference>
<dbReference type="GO" id="GO:0000155">
    <property type="term" value="F:phosphorelay sensor kinase activity"/>
    <property type="evidence" value="ECO:0007669"/>
    <property type="project" value="InterPro"/>
</dbReference>
<dbReference type="SMART" id="SM00086">
    <property type="entry name" value="PAC"/>
    <property type="match status" value="2"/>
</dbReference>
<dbReference type="Pfam" id="PF00512">
    <property type="entry name" value="HisKA"/>
    <property type="match status" value="1"/>
</dbReference>
<dbReference type="InterPro" id="IPR001789">
    <property type="entry name" value="Sig_transdc_resp-reg_receiver"/>
</dbReference>
<dbReference type="InterPro" id="IPR036097">
    <property type="entry name" value="HisK_dim/P_sf"/>
</dbReference>
<dbReference type="Gene3D" id="3.30.450.20">
    <property type="entry name" value="PAS domain"/>
    <property type="match status" value="2"/>
</dbReference>
<protein>
    <recommendedName>
        <fullName evidence="2">histidine kinase</fullName>
        <ecNumber evidence="2">2.7.13.3</ecNumber>
    </recommendedName>
</protein>
<evidence type="ECO:0000256" key="1">
    <source>
        <dbReference type="ARBA" id="ARBA00000085"/>
    </source>
</evidence>
<dbReference type="InterPro" id="IPR035965">
    <property type="entry name" value="PAS-like_dom_sf"/>
</dbReference>
<dbReference type="RefSeq" id="WP_126322903.1">
    <property type="nucleotide sequence ID" value="NZ_AP018005.1"/>
</dbReference>
<dbReference type="Pfam" id="PF00072">
    <property type="entry name" value="Response_reg"/>
    <property type="match status" value="1"/>
</dbReference>
<evidence type="ECO:0000313" key="11">
    <source>
        <dbReference type="EMBL" id="BBB15446.1"/>
    </source>
</evidence>
<dbReference type="PANTHER" id="PTHR45339:SF5">
    <property type="entry name" value="HISTIDINE KINASE"/>
    <property type="match status" value="1"/>
</dbReference>
<gene>
    <name evidence="11" type="ORF">RVIR1_09720</name>
</gene>
<dbReference type="Gene3D" id="3.30.565.10">
    <property type="entry name" value="Histidine kinase-like ATPase, C-terminal domain"/>
    <property type="match status" value="1"/>
</dbReference>
<dbReference type="InterPro" id="IPR001610">
    <property type="entry name" value="PAC"/>
</dbReference>
<dbReference type="CDD" id="cd00088">
    <property type="entry name" value="HPT"/>
    <property type="match status" value="1"/>
</dbReference>
<dbReference type="PROSITE" id="PS50109">
    <property type="entry name" value="HIS_KIN"/>
    <property type="match status" value="1"/>
</dbReference>
<evidence type="ECO:0000259" key="8">
    <source>
        <dbReference type="PROSITE" id="PS50110"/>
    </source>
</evidence>
<dbReference type="InterPro" id="IPR013656">
    <property type="entry name" value="PAS_4"/>
</dbReference>
<feature type="modified residue" description="Phosphohistidine" evidence="5">
    <location>
        <position position="750"/>
    </location>
</feature>
<reference evidence="11 12" key="1">
    <citation type="submission" date="2017-03" db="EMBL/GenBank/DDBJ databases">
        <title>The genome sequence of Candidatus Rickettsiella viridis.</title>
        <authorList>
            <person name="Nikoh N."/>
            <person name="Tsuchida T."/>
            <person name="Yamaguchi K."/>
            <person name="Maeda T."/>
            <person name="Shigenobu S."/>
            <person name="Fukatsu T."/>
        </authorList>
    </citation>
    <scope>NUCLEOTIDE SEQUENCE [LARGE SCALE GENOMIC DNA]</scope>
    <source>
        <strain evidence="11 12">Ap-RA04</strain>
    </source>
</reference>
<dbReference type="Gene3D" id="1.10.287.130">
    <property type="match status" value="1"/>
</dbReference>
<dbReference type="InterPro" id="IPR008207">
    <property type="entry name" value="Sig_transdc_His_kin_Hpt_dom"/>
</dbReference>
<keyword evidence="11" id="KW-0808">Transferase</keyword>
<dbReference type="SMART" id="SM00388">
    <property type="entry name" value="HisKA"/>
    <property type="match status" value="1"/>
</dbReference>
<feature type="domain" description="Histidine kinase" evidence="7">
    <location>
        <begin position="297"/>
        <end position="519"/>
    </location>
</feature>
<dbReference type="InterPro" id="IPR036890">
    <property type="entry name" value="HATPase_C_sf"/>
</dbReference>
<dbReference type="PROSITE" id="PS50894">
    <property type="entry name" value="HPT"/>
    <property type="match status" value="1"/>
</dbReference>
<feature type="domain" description="HPt" evidence="10">
    <location>
        <begin position="711"/>
        <end position="808"/>
    </location>
</feature>
<evidence type="ECO:0000313" key="12">
    <source>
        <dbReference type="Proteomes" id="UP000282483"/>
    </source>
</evidence>
<dbReference type="OrthoDB" id="9810730at2"/>
<evidence type="ECO:0000256" key="3">
    <source>
        <dbReference type="ARBA" id="ARBA00022553"/>
    </source>
</evidence>
<dbReference type="CDD" id="cd17546">
    <property type="entry name" value="REC_hyHK_CKI1_RcsC-like"/>
    <property type="match status" value="1"/>
</dbReference>
<dbReference type="CDD" id="cd00130">
    <property type="entry name" value="PAS"/>
    <property type="match status" value="2"/>
</dbReference>
<dbReference type="SUPFAM" id="SSF52172">
    <property type="entry name" value="CheY-like"/>
    <property type="match status" value="1"/>
</dbReference>
<dbReference type="SUPFAM" id="SSF47384">
    <property type="entry name" value="Homodimeric domain of signal transducing histidine kinase"/>
    <property type="match status" value="1"/>
</dbReference>
<dbReference type="InterPro" id="IPR005467">
    <property type="entry name" value="His_kinase_dom"/>
</dbReference>
<dbReference type="PROSITE" id="PS50113">
    <property type="entry name" value="PAC"/>
    <property type="match status" value="2"/>
</dbReference>
<dbReference type="GO" id="GO:0005886">
    <property type="term" value="C:plasma membrane"/>
    <property type="evidence" value="ECO:0007669"/>
    <property type="project" value="UniProtKB-SubCell"/>
</dbReference>
<dbReference type="SUPFAM" id="SSF47226">
    <property type="entry name" value="Histidine-containing phosphotransfer domain, HPT domain"/>
    <property type="match status" value="1"/>
</dbReference>
<dbReference type="SMART" id="SM00073">
    <property type="entry name" value="HPT"/>
    <property type="match status" value="1"/>
</dbReference>
<keyword evidence="3 6" id="KW-0597">Phosphoprotein</keyword>
<evidence type="ECO:0000256" key="2">
    <source>
        <dbReference type="ARBA" id="ARBA00012438"/>
    </source>
</evidence>
<dbReference type="InterPro" id="IPR003661">
    <property type="entry name" value="HisK_dim/P_dom"/>
</dbReference>
<keyword evidence="12" id="KW-1185">Reference proteome</keyword>
<evidence type="ECO:0000259" key="9">
    <source>
        <dbReference type="PROSITE" id="PS50113"/>
    </source>
</evidence>
<dbReference type="Pfam" id="PF02518">
    <property type="entry name" value="HATPase_c"/>
    <property type="match status" value="1"/>
</dbReference>
<proteinExistence type="predicted"/>
<dbReference type="CDD" id="cd00082">
    <property type="entry name" value="HisKA"/>
    <property type="match status" value="1"/>
</dbReference>
<dbReference type="InterPro" id="IPR000700">
    <property type="entry name" value="PAS-assoc_C"/>
</dbReference>
<dbReference type="InterPro" id="IPR036641">
    <property type="entry name" value="HPT_dom_sf"/>
</dbReference>
<accession>A0A2Z5UUW8</accession>
<dbReference type="AlphaFoldDB" id="A0A2Z5UUW8"/>
<organism evidence="11 12">
    <name type="scientific">Candidatus Rickettsiella viridis</name>
    <dbReference type="NCBI Taxonomy" id="676208"/>
    <lineage>
        <taxon>Bacteria</taxon>
        <taxon>Pseudomonadati</taxon>
        <taxon>Pseudomonadota</taxon>
        <taxon>Gammaproteobacteria</taxon>
        <taxon>Legionellales</taxon>
        <taxon>Coxiellaceae</taxon>
        <taxon>Rickettsiella</taxon>
    </lineage>
</organism>
<dbReference type="Pfam" id="PF01627">
    <property type="entry name" value="Hpt"/>
    <property type="match status" value="1"/>
</dbReference>
<keyword evidence="4" id="KW-0902">Two-component regulatory system</keyword>
<evidence type="ECO:0000256" key="6">
    <source>
        <dbReference type="PROSITE-ProRule" id="PRU00169"/>
    </source>
</evidence>
<dbReference type="EMBL" id="AP018005">
    <property type="protein sequence ID" value="BBB15446.1"/>
    <property type="molecule type" value="Genomic_DNA"/>
</dbReference>
<feature type="domain" description="PAC" evidence="9">
    <location>
        <begin position="225"/>
        <end position="279"/>
    </location>
</feature>
<dbReference type="Gene3D" id="1.20.120.160">
    <property type="entry name" value="HPT domain"/>
    <property type="match status" value="1"/>
</dbReference>
<dbReference type="GO" id="GO:0005524">
    <property type="term" value="F:ATP binding"/>
    <property type="evidence" value="ECO:0007669"/>
    <property type="project" value="UniProtKB-KW"/>
</dbReference>
<dbReference type="PRINTS" id="PR00344">
    <property type="entry name" value="BCTRLSENSOR"/>
</dbReference>
<evidence type="ECO:0000256" key="5">
    <source>
        <dbReference type="PROSITE-ProRule" id="PRU00110"/>
    </source>
</evidence>
<dbReference type="FunFam" id="3.30.565.10:FF:000010">
    <property type="entry name" value="Sensor histidine kinase RcsC"/>
    <property type="match status" value="1"/>
</dbReference>